<dbReference type="EMBL" id="CP042435">
    <property type="protein sequence ID" value="QEC70026.1"/>
    <property type="molecule type" value="Genomic_DNA"/>
</dbReference>
<comment type="similarity">
    <text evidence="2">Belongs to the TMEM86 family.</text>
</comment>
<dbReference type="GO" id="GO:0016020">
    <property type="term" value="C:membrane"/>
    <property type="evidence" value="ECO:0007669"/>
    <property type="project" value="UniProtKB-SubCell"/>
</dbReference>
<proteinExistence type="inferred from homology"/>
<protein>
    <submittedName>
        <fullName evidence="7">Lysoplasmalogenase</fullName>
    </submittedName>
</protein>
<keyword evidence="8" id="KW-1185">Reference proteome</keyword>
<evidence type="ECO:0000313" key="7">
    <source>
        <dbReference type="EMBL" id="QEC70026.1"/>
    </source>
</evidence>
<evidence type="ECO:0000256" key="2">
    <source>
        <dbReference type="ARBA" id="ARBA00007375"/>
    </source>
</evidence>
<evidence type="ECO:0000256" key="5">
    <source>
        <dbReference type="ARBA" id="ARBA00023136"/>
    </source>
</evidence>
<feature type="transmembrane region" description="Helical" evidence="6">
    <location>
        <begin position="148"/>
        <end position="166"/>
    </location>
</feature>
<reference evidence="7 8" key="1">
    <citation type="journal article" date="2016" name="Int. J. Syst. Evol. Microbiol.">
        <title>Panacibacter ginsenosidivorans gen. nov., sp. nov., with ginsenoside converting activity isolated from soil of a ginseng field.</title>
        <authorList>
            <person name="Siddiqi M.Z."/>
            <person name="Muhammad Shafi S."/>
            <person name="Choi K.D."/>
            <person name="Im W.T."/>
        </authorList>
    </citation>
    <scope>NUCLEOTIDE SEQUENCE [LARGE SCALE GENOMIC DNA]</scope>
    <source>
        <strain evidence="7 8">Gsoil1550</strain>
    </source>
</reference>
<evidence type="ECO:0000256" key="1">
    <source>
        <dbReference type="ARBA" id="ARBA00004141"/>
    </source>
</evidence>
<dbReference type="Pfam" id="PF07947">
    <property type="entry name" value="YhhN"/>
    <property type="match status" value="1"/>
</dbReference>
<sequence length="230" mass="26492">MKNSELILAILFWTFLVADCILMTEGLHEYRIYTKTLLVPILLIGIYTTSQETKHRKSKVITTLAFFFCFLGDFFLLSDDDKSYFILGLSSFLLAHLFFIVFFLRLKKISNKYRLFLSGISALVFSYVGVLLFLIWKDVTLQNLQIPVVVYAFILGLMLIAAVHTINNKSIQKLSRYFFIPGAVLFILSDSLLALYKFAITFRYGNILVMVTYAGALFLLYLGVMRFLKK</sequence>
<keyword evidence="4 6" id="KW-1133">Transmembrane helix</keyword>
<keyword evidence="5 6" id="KW-0472">Membrane</keyword>
<dbReference type="GO" id="GO:0016787">
    <property type="term" value="F:hydrolase activity"/>
    <property type="evidence" value="ECO:0007669"/>
    <property type="project" value="TreeGrafter"/>
</dbReference>
<dbReference type="Proteomes" id="UP000321533">
    <property type="component" value="Chromosome"/>
</dbReference>
<dbReference type="PANTHER" id="PTHR31885:SF6">
    <property type="entry name" value="GH04784P"/>
    <property type="match status" value="1"/>
</dbReference>
<name>A0A5B8VHF3_9BACT</name>
<dbReference type="InterPro" id="IPR012506">
    <property type="entry name" value="TMEM86B-like"/>
</dbReference>
<dbReference type="KEGG" id="pgin:FRZ67_22990"/>
<evidence type="ECO:0000313" key="8">
    <source>
        <dbReference type="Proteomes" id="UP000321533"/>
    </source>
</evidence>
<accession>A0A5B8VHF3</accession>
<comment type="subcellular location">
    <subcellularLocation>
        <location evidence="1">Membrane</location>
        <topology evidence="1">Multi-pass membrane protein</topology>
    </subcellularLocation>
</comment>
<feature type="transmembrane region" description="Helical" evidence="6">
    <location>
        <begin position="60"/>
        <end position="78"/>
    </location>
</feature>
<feature type="transmembrane region" description="Helical" evidence="6">
    <location>
        <begin position="116"/>
        <end position="136"/>
    </location>
</feature>
<dbReference type="OrthoDB" id="5651790at2"/>
<feature type="transmembrane region" description="Helical" evidence="6">
    <location>
        <begin position="30"/>
        <end position="48"/>
    </location>
</feature>
<feature type="transmembrane region" description="Helical" evidence="6">
    <location>
        <begin position="84"/>
        <end position="104"/>
    </location>
</feature>
<organism evidence="7 8">
    <name type="scientific">Panacibacter ginsenosidivorans</name>
    <dbReference type="NCBI Taxonomy" id="1813871"/>
    <lineage>
        <taxon>Bacteria</taxon>
        <taxon>Pseudomonadati</taxon>
        <taxon>Bacteroidota</taxon>
        <taxon>Chitinophagia</taxon>
        <taxon>Chitinophagales</taxon>
        <taxon>Chitinophagaceae</taxon>
        <taxon>Panacibacter</taxon>
    </lineage>
</organism>
<feature type="transmembrane region" description="Helical" evidence="6">
    <location>
        <begin position="178"/>
        <end position="198"/>
    </location>
</feature>
<evidence type="ECO:0000256" key="6">
    <source>
        <dbReference type="SAM" id="Phobius"/>
    </source>
</evidence>
<gene>
    <name evidence="7" type="ORF">FRZ67_22990</name>
</gene>
<feature type="transmembrane region" description="Helical" evidence="6">
    <location>
        <begin position="204"/>
        <end position="224"/>
    </location>
</feature>
<dbReference type="PANTHER" id="PTHR31885">
    <property type="entry name" value="GH04784P"/>
    <property type="match status" value="1"/>
</dbReference>
<dbReference type="RefSeq" id="WP_147192902.1">
    <property type="nucleotide sequence ID" value="NZ_CP042435.1"/>
</dbReference>
<evidence type="ECO:0000256" key="3">
    <source>
        <dbReference type="ARBA" id="ARBA00022692"/>
    </source>
</evidence>
<dbReference type="AlphaFoldDB" id="A0A5B8VHF3"/>
<evidence type="ECO:0000256" key="4">
    <source>
        <dbReference type="ARBA" id="ARBA00022989"/>
    </source>
</evidence>
<keyword evidence="3 6" id="KW-0812">Transmembrane</keyword>